<evidence type="ECO:0000256" key="2">
    <source>
        <dbReference type="ARBA" id="ARBA00022771"/>
    </source>
</evidence>
<dbReference type="EC" id="2.3.2.27" evidence="7"/>
<dbReference type="FunFam" id="3.30.40.10:FF:000024">
    <property type="entry name" value="RING finger protein 44 isoform X1"/>
    <property type="match status" value="1"/>
</dbReference>
<dbReference type="SUPFAM" id="SSF57850">
    <property type="entry name" value="RING/U-box"/>
    <property type="match status" value="1"/>
</dbReference>
<feature type="compositionally biased region" description="Polar residues" evidence="5">
    <location>
        <begin position="607"/>
        <end position="619"/>
    </location>
</feature>
<name>A0A6J8B018_MYTCO</name>
<feature type="region of interest" description="Disordered" evidence="5">
    <location>
        <begin position="52"/>
        <end position="76"/>
    </location>
</feature>
<evidence type="ECO:0000256" key="4">
    <source>
        <dbReference type="PROSITE-ProRule" id="PRU00175"/>
    </source>
</evidence>
<feature type="region of interest" description="Disordered" evidence="5">
    <location>
        <begin position="462"/>
        <end position="486"/>
    </location>
</feature>
<dbReference type="PANTHER" id="PTHR46171:SF3">
    <property type="entry name" value="GH10160P"/>
    <property type="match status" value="1"/>
</dbReference>
<dbReference type="OrthoDB" id="8062037at2759"/>
<dbReference type="EMBL" id="CACVKT020002230">
    <property type="protein sequence ID" value="CAC5376734.1"/>
    <property type="molecule type" value="Genomic_DNA"/>
</dbReference>
<organism evidence="7 8">
    <name type="scientific">Mytilus coruscus</name>
    <name type="common">Sea mussel</name>
    <dbReference type="NCBI Taxonomy" id="42192"/>
    <lineage>
        <taxon>Eukaryota</taxon>
        <taxon>Metazoa</taxon>
        <taxon>Spiralia</taxon>
        <taxon>Lophotrochozoa</taxon>
        <taxon>Mollusca</taxon>
        <taxon>Bivalvia</taxon>
        <taxon>Autobranchia</taxon>
        <taxon>Pteriomorphia</taxon>
        <taxon>Mytilida</taxon>
        <taxon>Mytiloidea</taxon>
        <taxon>Mytilidae</taxon>
        <taxon>Mytilinae</taxon>
        <taxon>Mytilus</taxon>
    </lineage>
</organism>
<reference evidence="7 8" key="1">
    <citation type="submission" date="2020-06" db="EMBL/GenBank/DDBJ databases">
        <authorList>
            <person name="Li R."/>
            <person name="Bekaert M."/>
        </authorList>
    </citation>
    <scope>NUCLEOTIDE SEQUENCE [LARGE SCALE GENOMIC DNA]</scope>
    <source>
        <strain evidence="8">wild</strain>
    </source>
</reference>
<dbReference type="Pfam" id="PF13639">
    <property type="entry name" value="zf-RING_2"/>
    <property type="match status" value="1"/>
</dbReference>
<evidence type="ECO:0000259" key="6">
    <source>
        <dbReference type="PROSITE" id="PS50089"/>
    </source>
</evidence>
<dbReference type="InterPro" id="IPR001841">
    <property type="entry name" value="Znf_RING"/>
</dbReference>
<gene>
    <name evidence="7" type="ORF">MCOR_13279</name>
</gene>
<keyword evidence="2 4" id="KW-0863">Zinc-finger</keyword>
<keyword evidence="3" id="KW-0862">Zinc</keyword>
<evidence type="ECO:0000313" key="7">
    <source>
        <dbReference type="EMBL" id="CAC5376734.1"/>
    </source>
</evidence>
<evidence type="ECO:0000256" key="3">
    <source>
        <dbReference type="ARBA" id="ARBA00022833"/>
    </source>
</evidence>
<sequence length="852" mass="97838">MAENIFHARNLPVYGNADNQQFLYSSQFSQTGNTSMGFQQPRLDQTEHQSVGFQQPRHDQNAHQSVGFQQPRHDQTEHQSVGFNQSEHSFLGFQQPGHPVQTVNHVTPFMIPVNFVPLGQQLNIFNRAGYQGFAFDVIPGRYVFIPQNRYSSYNQHRSTNEMQQSVTNGSMEQSVEWNQAFSRVSETAEQYLGRNGITHFARQPSNLYAQNQTVTSDTIYQNSATTIPTSLSQGSSYFNRNLLNETEFHQNDSLHISQQDLNGSYNTFVNYHQDDIHQRQNTFNQRSFLHSSYNQNSDNFFDQSGNDINSANSNRRENSPSLHDMFQELVQLYFHETTNWIQAIVFNHPRQTRTRSLLGVISSLVSENFNTVLQTVLNGFFSGVFLSQNFTFRQISETLLTIENSRVITYNLALHLRAHSRIFNIFLSPTRLLGRFAEVVNSTTRWMIINQTNSIPDILPCPGTRRRTRDRNSQQTREASPERRAFQPPHMMTSQIHPASLPSNHHRTGQRPILMEQMPVTAPVSMTPFAIPVCTGPHHIPVCTTAHIPVCSSQATWSFPACSVPIPTCNMQHIPACSLPQIPIPHHTFPPLFAHPHSLANHLPRQQHMSPPTTQFTANHNQPHHHHHHHHPQQQHHQPFHQRQEEEIQMIPDHHRQAFQMPLHHHHHHQTPFTHSPPVVLQEPNVHPAPHDLYGPFQRHYARPRMGGRSGRLRSIPLPPPPYPGFLLHFLAMLSNPPIPHLGRDFNDEATEVENYEALLNLAERLGDAKPKGLTKPEIEQLPAYRFNKENHNSDMDQTNCVVCMCDFENRQLLRVLPCSHEFHAKCVDKWLKTNRTCPICRADATEIVQSD</sequence>
<dbReference type="AlphaFoldDB" id="A0A6J8B018"/>
<feature type="domain" description="RING-type" evidence="6">
    <location>
        <begin position="801"/>
        <end position="842"/>
    </location>
</feature>
<dbReference type="PROSITE" id="PS50089">
    <property type="entry name" value="ZF_RING_2"/>
    <property type="match status" value="1"/>
</dbReference>
<dbReference type="GO" id="GO:0061630">
    <property type="term" value="F:ubiquitin protein ligase activity"/>
    <property type="evidence" value="ECO:0007669"/>
    <property type="project" value="UniProtKB-EC"/>
</dbReference>
<feature type="region of interest" description="Disordered" evidence="5">
    <location>
        <begin position="605"/>
        <end position="643"/>
    </location>
</feature>
<dbReference type="Proteomes" id="UP000507470">
    <property type="component" value="Unassembled WGS sequence"/>
</dbReference>
<keyword evidence="7" id="KW-0808">Transferase</keyword>
<dbReference type="SMART" id="SM00184">
    <property type="entry name" value="RING"/>
    <property type="match status" value="1"/>
</dbReference>
<dbReference type="PANTHER" id="PTHR46171">
    <property type="entry name" value="GH10160P"/>
    <property type="match status" value="1"/>
</dbReference>
<dbReference type="GO" id="GO:0008270">
    <property type="term" value="F:zinc ion binding"/>
    <property type="evidence" value="ECO:0007669"/>
    <property type="project" value="UniProtKB-KW"/>
</dbReference>
<accession>A0A6J8B018</accession>
<keyword evidence="1" id="KW-0479">Metal-binding</keyword>
<protein>
    <submittedName>
        <fullName evidence="7">RNF38_44</fullName>
        <ecNumber evidence="7">2.3.2.27</ecNumber>
    </submittedName>
</protein>
<evidence type="ECO:0000256" key="5">
    <source>
        <dbReference type="SAM" id="MobiDB-lite"/>
    </source>
</evidence>
<dbReference type="InterPro" id="IPR013083">
    <property type="entry name" value="Znf_RING/FYVE/PHD"/>
</dbReference>
<keyword evidence="7" id="KW-0012">Acyltransferase</keyword>
<evidence type="ECO:0000256" key="1">
    <source>
        <dbReference type="ARBA" id="ARBA00022723"/>
    </source>
</evidence>
<evidence type="ECO:0000313" key="8">
    <source>
        <dbReference type="Proteomes" id="UP000507470"/>
    </source>
</evidence>
<feature type="compositionally biased region" description="Basic residues" evidence="5">
    <location>
        <begin position="622"/>
        <end position="640"/>
    </location>
</feature>
<keyword evidence="8" id="KW-1185">Reference proteome</keyword>
<proteinExistence type="predicted"/>
<dbReference type="Gene3D" id="3.30.40.10">
    <property type="entry name" value="Zinc/RING finger domain, C3HC4 (zinc finger)"/>
    <property type="match status" value="1"/>
</dbReference>
<dbReference type="GO" id="GO:0016567">
    <property type="term" value="P:protein ubiquitination"/>
    <property type="evidence" value="ECO:0007669"/>
    <property type="project" value="TreeGrafter"/>
</dbReference>